<dbReference type="InterPro" id="IPR009910">
    <property type="entry name" value="DUF1450"/>
</dbReference>
<accession>A0AA46ACU1</accession>
<dbReference type="AlphaFoldDB" id="A0AA46ACU1"/>
<reference evidence="1" key="1">
    <citation type="submission" date="2017-05" db="EMBL/GenBank/DDBJ databases">
        <authorList>
            <person name="Varghese N."/>
            <person name="Submissions S."/>
        </authorList>
    </citation>
    <scope>NUCLEOTIDE SEQUENCE</scope>
    <source>
        <strain evidence="1">DSM 45262</strain>
    </source>
</reference>
<name>A0AA46ACU1_9BACL</name>
<gene>
    <name evidence="1" type="ORF">SAMN06265361_101145</name>
</gene>
<comment type="caution">
    <text evidence="1">The sequence shown here is derived from an EMBL/GenBank/DDBJ whole genome shotgun (WGS) entry which is preliminary data.</text>
</comment>
<proteinExistence type="predicted"/>
<protein>
    <submittedName>
        <fullName evidence="1">Uncharacterized protein YuzB, UPF0349 family</fullName>
    </submittedName>
</protein>
<dbReference type="Proteomes" id="UP001157946">
    <property type="component" value="Unassembled WGS sequence"/>
</dbReference>
<dbReference type="RefSeq" id="WP_181352972.1">
    <property type="nucleotide sequence ID" value="NZ_FXTU01000001.1"/>
</dbReference>
<dbReference type="EMBL" id="FXTU01000001">
    <property type="protein sequence ID" value="SMP00691.1"/>
    <property type="molecule type" value="Genomic_DNA"/>
</dbReference>
<keyword evidence="2" id="KW-1185">Reference proteome</keyword>
<organism evidence="1 2">
    <name type="scientific">Laceyella tengchongensis</name>
    <dbReference type="NCBI Taxonomy" id="574699"/>
    <lineage>
        <taxon>Bacteria</taxon>
        <taxon>Bacillati</taxon>
        <taxon>Bacillota</taxon>
        <taxon>Bacilli</taxon>
        <taxon>Bacillales</taxon>
        <taxon>Thermoactinomycetaceae</taxon>
        <taxon>Laceyella</taxon>
    </lineage>
</organism>
<evidence type="ECO:0000313" key="1">
    <source>
        <dbReference type="EMBL" id="SMP00691.1"/>
    </source>
</evidence>
<sequence length="79" mass="8674">MKTVTVAFCTASLLDGAIDAYNQLKGRQYPNMTMRAEACLGYCGRCANTFFALVNKEVVEGATSEELLAKIMDRISDQD</sequence>
<dbReference type="Pfam" id="PF07293">
    <property type="entry name" value="DUF1450"/>
    <property type="match status" value="1"/>
</dbReference>
<evidence type="ECO:0000313" key="2">
    <source>
        <dbReference type="Proteomes" id="UP001157946"/>
    </source>
</evidence>